<dbReference type="InterPro" id="IPR006260">
    <property type="entry name" value="TonB/TolA_C"/>
</dbReference>
<organism evidence="13 14">
    <name type="scientific">Simiduia curdlanivorans</name>
    <dbReference type="NCBI Taxonomy" id="1492769"/>
    <lineage>
        <taxon>Bacteria</taxon>
        <taxon>Pseudomonadati</taxon>
        <taxon>Pseudomonadota</taxon>
        <taxon>Gammaproteobacteria</taxon>
        <taxon>Cellvibrionales</taxon>
        <taxon>Cellvibrionaceae</taxon>
        <taxon>Simiduia</taxon>
    </lineage>
</organism>
<feature type="compositionally biased region" description="Polar residues" evidence="10">
    <location>
        <begin position="125"/>
        <end position="145"/>
    </location>
</feature>
<dbReference type="SUPFAM" id="SSF74653">
    <property type="entry name" value="TolA/TonB C-terminal domain"/>
    <property type="match status" value="1"/>
</dbReference>
<evidence type="ECO:0000256" key="6">
    <source>
        <dbReference type="ARBA" id="ARBA00022692"/>
    </source>
</evidence>
<keyword evidence="6 11" id="KW-0812">Transmembrane</keyword>
<keyword evidence="8 11" id="KW-1133">Transmembrane helix</keyword>
<evidence type="ECO:0000256" key="5">
    <source>
        <dbReference type="ARBA" id="ARBA00022519"/>
    </source>
</evidence>
<sequence length="303" mass="33455">MSEALAPTAPGVTNSESQGDRLTFTLFVAIAFHALVILGVGFSIDPAGGKMPTLEITLANHKSATAPEKADFLAQQDQEASGTIDEAKAQTTDQSAEFFAPSINDVNPMPQQRQIKPSERRDDQLVTTTSKSSHSASLQLDQPTPEQEERDGEIEERPNYNEEIASLMAEIDRQRQQYAKRPRVRHLTSVATKSSAEAAYLLKWTDKVEFVGNRNFPEEALRKEIFGTLTIAVRIKPDGQIDRLEITSPSGYRLLDDAAMAIIRDASPFAPIPLDVLKDHTHLEIVRSLSFEISGLKSREALN</sequence>
<evidence type="ECO:0000256" key="3">
    <source>
        <dbReference type="ARBA" id="ARBA00022448"/>
    </source>
</evidence>
<protein>
    <submittedName>
        <fullName evidence="13">Energy transducer TonB</fullName>
    </submittedName>
</protein>
<evidence type="ECO:0000256" key="4">
    <source>
        <dbReference type="ARBA" id="ARBA00022475"/>
    </source>
</evidence>
<accession>A0ABV8V151</accession>
<reference evidence="14" key="1">
    <citation type="journal article" date="2019" name="Int. J. Syst. Evol. Microbiol.">
        <title>The Global Catalogue of Microorganisms (GCM) 10K type strain sequencing project: providing services to taxonomists for standard genome sequencing and annotation.</title>
        <authorList>
            <consortium name="The Broad Institute Genomics Platform"/>
            <consortium name="The Broad Institute Genome Sequencing Center for Infectious Disease"/>
            <person name="Wu L."/>
            <person name="Ma J."/>
        </authorList>
    </citation>
    <scope>NUCLEOTIDE SEQUENCE [LARGE SCALE GENOMIC DNA]</scope>
    <source>
        <strain evidence="14">CECT 8570</strain>
    </source>
</reference>
<gene>
    <name evidence="13" type="ORF">ACFOX3_03915</name>
</gene>
<keyword evidence="5" id="KW-0997">Cell inner membrane</keyword>
<keyword evidence="14" id="KW-1185">Reference proteome</keyword>
<proteinExistence type="inferred from homology"/>
<feature type="region of interest" description="Disordered" evidence="10">
    <location>
        <begin position="69"/>
        <end position="159"/>
    </location>
</feature>
<dbReference type="EMBL" id="JBHSCX010000003">
    <property type="protein sequence ID" value="MFC4361433.1"/>
    <property type="molecule type" value="Genomic_DNA"/>
</dbReference>
<keyword evidence="9 11" id="KW-0472">Membrane</keyword>
<evidence type="ECO:0000256" key="9">
    <source>
        <dbReference type="ARBA" id="ARBA00023136"/>
    </source>
</evidence>
<keyword evidence="7" id="KW-0653">Protein transport</keyword>
<evidence type="ECO:0000256" key="8">
    <source>
        <dbReference type="ARBA" id="ARBA00022989"/>
    </source>
</evidence>
<dbReference type="Gene3D" id="3.30.1150.10">
    <property type="match status" value="1"/>
</dbReference>
<dbReference type="Proteomes" id="UP001595840">
    <property type="component" value="Unassembled WGS sequence"/>
</dbReference>
<evidence type="ECO:0000256" key="2">
    <source>
        <dbReference type="ARBA" id="ARBA00006555"/>
    </source>
</evidence>
<dbReference type="NCBIfam" id="TIGR01352">
    <property type="entry name" value="tonB_Cterm"/>
    <property type="match status" value="1"/>
</dbReference>
<comment type="caution">
    <text evidence="13">The sequence shown here is derived from an EMBL/GenBank/DDBJ whole genome shotgun (WGS) entry which is preliminary data.</text>
</comment>
<evidence type="ECO:0000313" key="14">
    <source>
        <dbReference type="Proteomes" id="UP001595840"/>
    </source>
</evidence>
<evidence type="ECO:0000256" key="1">
    <source>
        <dbReference type="ARBA" id="ARBA00004383"/>
    </source>
</evidence>
<name>A0ABV8V151_9GAMM</name>
<dbReference type="PANTHER" id="PTHR33446">
    <property type="entry name" value="PROTEIN TONB-RELATED"/>
    <property type="match status" value="1"/>
</dbReference>
<evidence type="ECO:0000256" key="11">
    <source>
        <dbReference type="SAM" id="Phobius"/>
    </source>
</evidence>
<feature type="transmembrane region" description="Helical" evidence="11">
    <location>
        <begin position="22"/>
        <end position="44"/>
    </location>
</feature>
<keyword evidence="4" id="KW-1003">Cell membrane</keyword>
<keyword evidence="3" id="KW-0813">Transport</keyword>
<dbReference type="Pfam" id="PF03544">
    <property type="entry name" value="TonB_C"/>
    <property type="match status" value="1"/>
</dbReference>
<evidence type="ECO:0000313" key="13">
    <source>
        <dbReference type="EMBL" id="MFC4361433.1"/>
    </source>
</evidence>
<evidence type="ECO:0000256" key="7">
    <source>
        <dbReference type="ARBA" id="ARBA00022927"/>
    </source>
</evidence>
<dbReference type="PROSITE" id="PS52015">
    <property type="entry name" value="TONB_CTD"/>
    <property type="match status" value="1"/>
</dbReference>
<evidence type="ECO:0000256" key="10">
    <source>
        <dbReference type="SAM" id="MobiDB-lite"/>
    </source>
</evidence>
<comment type="subcellular location">
    <subcellularLocation>
        <location evidence="1">Cell inner membrane</location>
        <topology evidence="1">Single-pass membrane protein</topology>
        <orientation evidence="1">Periplasmic side</orientation>
    </subcellularLocation>
</comment>
<evidence type="ECO:0000259" key="12">
    <source>
        <dbReference type="PROSITE" id="PS52015"/>
    </source>
</evidence>
<comment type="similarity">
    <text evidence="2">Belongs to the TonB family.</text>
</comment>
<dbReference type="RefSeq" id="WP_290259703.1">
    <property type="nucleotide sequence ID" value="NZ_JAUFQG010000004.1"/>
</dbReference>
<dbReference type="PANTHER" id="PTHR33446:SF11">
    <property type="entry name" value="TONB3"/>
    <property type="match status" value="1"/>
</dbReference>
<dbReference type="InterPro" id="IPR051045">
    <property type="entry name" value="TonB-dependent_transducer"/>
</dbReference>
<feature type="domain" description="TonB C-terminal" evidence="12">
    <location>
        <begin position="201"/>
        <end position="300"/>
    </location>
</feature>
<dbReference type="InterPro" id="IPR037682">
    <property type="entry name" value="TonB_C"/>
</dbReference>